<proteinExistence type="predicted"/>
<comment type="caution">
    <text evidence="1">The sequence shown here is derived from an EMBL/GenBank/DDBJ whole genome shotgun (WGS) entry which is preliminary data.</text>
</comment>
<gene>
    <name evidence="1" type="ORF">O6H91_06G120400</name>
</gene>
<organism evidence="1 2">
    <name type="scientific">Diphasiastrum complanatum</name>
    <name type="common">Issler's clubmoss</name>
    <name type="synonym">Lycopodium complanatum</name>
    <dbReference type="NCBI Taxonomy" id="34168"/>
    <lineage>
        <taxon>Eukaryota</taxon>
        <taxon>Viridiplantae</taxon>
        <taxon>Streptophyta</taxon>
        <taxon>Embryophyta</taxon>
        <taxon>Tracheophyta</taxon>
        <taxon>Lycopodiopsida</taxon>
        <taxon>Lycopodiales</taxon>
        <taxon>Lycopodiaceae</taxon>
        <taxon>Lycopodioideae</taxon>
        <taxon>Diphasiastrum</taxon>
    </lineage>
</organism>
<name>A0ACC2DI34_DIPCM</name>
<dbReference type="EMBL" id="CM055097">
    <property type="protein sequence ID" value="KAJ7553961.1"/>
    <property type="molecule type" value="Genomic_DNA"/>
</dbReference>
<reference evidence="2" key="1">
    <citation type="journal article" date="2024" name="Proc. Natl. Acad. Sci. U.S.A.">
        <title>Extraordinary preservation of gene collinearity over three hundred million years revealed in homosporous lycophytes.</title>
        <authorList>
            <person name="Li C."/>
            <person name="Wickell D."/>
            <person name="Kuo L.Y."/>
            <person name="Chen X."/>
            <person name="Nie B."/>
            <person name="Liao X."/>
            <person name="Peng D."/>
            <person name="Ji J."/>
            <person name="Jenkins J."/>
            <person name="Williams M."/>
            <person name="Shu S."/>
            <person name="Plott C."/>
            <person name="Barry K."/>
            <person name="Rajasekar S."/>
            <person name="Grimwood J."/>
            <person name="Han X."/>
            <person name="Sun S."/>
            <person name="Hou Z."/>
            <person name="He W."/>
            <person name="Dai G."/>
            <person name="Sun C."/>
            <person name="Schmutz J."/>
            <person name="Leebens-Mack J.H."/>
            <person name="Li F.W."/>
            <person name="Wang L."/>
        </authorList>
    </citation>
    <scope>NUCLEOTIDE SEQUENCE [LARGE SCALE GENOMIC DNA]</scope>
    <source>
        <strain evidence="2">cv. PW_Plant_1</strain>
    </source>
</reference>
<evidence type="ECO:0000313" key="2">
    <source>
        <dbReference type="Proteomes" id="UP001162992"/>
    </source>
</evidence>
<accession>A0ACC2DI34</accession>
<protein>
    <submittedName>
        <fullName evidence="1">Uncharacterized protein</fullName>
    </submittedName>
</protein>
<evidence type="ECO:0000313" key="1">
    <source>
        <dbReference type="EMBL" id="KAJ7553961.1"/>
    </source>
</evidence>
<keyword evidence="2" id="KW-1185">Reference proteome</keyword>
<dbReference type="Proteomes" id="UP001162992">
    <property type="component" value="Chromosome 6"/>
</dbReference>
<sequence>MAAVKTDTALILSVLVLNFVLYTIILGIGGWAFNELIDGSLVFVGNGASPYLAIFSVLTSVVGISSVISGLQTLKKTEAKAAAAAIALAAWGLTLISLGLASKQVHLGGIHSKKLKALEAFAIIVSFTQLLYLIIPHATLFMNSRSSPDTAPTGNLGKSDNASV</sequence>